<gene>
    <name evidence="1" type="ORF">DesyoDRAFT_3836</name>
</gene>
<dbReference type="HOGENOM" id="CLU_112352_1_0_9"/>
<reference evidence="1 2" key="1">
    <citation type="submission" date="2011-11" db="EMBL/GenBank/DDBJ databases">
        <title>The Noncontiguous Finished genome of Desulfosporosinus youngiae DSM 17734.</title>
        <authorList>
            <consortium name="US DOE Joint Genome Institute (JGI-PGF)"/>
            <person name="Lucas S."/>
            <person name="Han J."/>
            <person name="Lapidus A."/>
            <person name="Cheng J.-F."/>
            <person name="Goodwin L."/>
            <person name="Pitluck S."/>
            <person name="Peters L."/>
            <person name="Ovchinnikova G."/>
            <person name="Lu M."/>
            <person name="Land M.L."/>
            <person name="Hauser L."/>
            <person name="Pester M."/>
            <person name="Spring S."/>
            <person name="Ollivier B."/>
            <person name="Rattei T."/>
            <person name="Klenk H.-P."/>
            <person name="Wagner M."/>
            <person name="Loy A."/>
            <person name="Woyke T.J."/>
        </authorList>
    </citation>
    <scope>NUCLEOTIDE SEQUENCE [LARGE SCALE GENOMIC DNA]</scope>
    <source>
        <strain evidence="1 2">DSM 17734</strain>
    </source>
</reference>
<dbReference type="OrthoDB" id="4868247at2"/>
<organism evidence="1 2">
    <name type="scientific">Desulfosporosinus youngiae DSM 17734</name>
    <dbReference type="NCBI Taxonomy" id="768710"/>
    <lineage>
        <taxon>Bacteria</taxon>
        <taxon>Bacillati</taxon>
        <taxon>Bacillota</taxon>
        <taxon>Clostridia</taxon>
        <taxon>Eubacteriales</taxon>
        <taxon>Desulfitobacteriaceae</taxon>
        <taxon>Desulfosporosinus</taxon>
    </lineage>
</organism>
<dbReference type="EMBL" id="CM001441">
    <property type="protein sequence ID" value="EHQ90820.1"/>
    <property type="molecule type" value="Genomic_DNA"/>
</dbReference>
<dbReference type="Proteomes" id="UP000005104">
    <property type="component" value="Chromosome"/>
</dbReference>
<sequence length="173" mass="19158">MSKKTRFLLAIALPLLILLGMTIKPQATVLFGQEILLETKAYDPTDLFRGDYVALNFAISDVPKSKVDLSLDKVYNKNLYVSLKQEGKYFVVDQVSDVKPKQGVYLKGKFREGFNGFGQAGEAANYRVDYSLDKYFVEQGSGKELEQESIKGGLEGTVKVLGGYGVLTGIARR</sequence>
<proteinExistence type="predicted"/>
<protein>
    <submittedName>
        <fullName evidence="1">Putative membrane-anchored protein</fullName>
    </submittedName>
</protein>
<dbReference type="AlphaFoldDB" id="H5Y5U4"/>
<dbReference type="InterPro" id="IPR025833">
    <property type="entry name" value="GDYXXLXY"/>
</dbReference>
<keyword evidence="2" id="KW-1185">Reference proteome</keyword>
<dbReference type="eggNOG" id="COG4929">
    <property type="taxonomic scope" value="Bacteria"/>
</dbReference>
<accession>H5Y5U4</accession>
<dbReference type="Pfam" id="PF14345">
    <property type="entry name" value="GDYXXLXY"/>
    <property type="match status" value="1"/>
</dbReference>
<dbReference type="RefSeq" id="WP_007785411.1">
    <property type="nucleotide sequence ID" value="NZ_CM001441.1"/>
</dbReference>
<evidence type="ECO:0000313" key="1">
    <source>
        <dbReference type="EMBL" id="EHQ90820.1"/>
    </source>
</evidence>
<evidence type="ECO:0000313" key="2">
    <source>
        <dbReference type="Proteomes" id="UP000005104"/>
    </source>
</evidence>
<name>H5Y5U4_9FIRM</name>
<dbReference type="STRING" id="768710.DesyoDRAFT_3836"/>